<dbReference type="InterPro" id="IPR003329">
    <property type="entry name" value="Cytidylyl_trans"/>
</dbReference>
<dbReference type="Gene3D" id="3.90.550.10">
    <property type="entry name" value="Spore Coat Polysaccharide Biosynthesis Protein SpsA, Chain A"/>
    <property type="match status" value="1"/>
</dbReference>
<organism evidence="1">
    <name type="scientific">Legionella pneumophila subsp. pneumophila ATCC 43283</name>
    <dbReference type="NCBI Taxonomy" id="933091"/>
    <lineage>
        <taxon>Bacteria</taxon>
        <taxon>Pseudomonadati</taxon>
        <taxon>Pseudomonadota</taxon>
        <taxon>Gammaproteobacteria</taxon>
        <taxon>Legionellales</taxon>
        <taxon>Legionellaceae</taxon>
        <taxon>Legionella</taxon>
    </lineage>
</organism>
<name>A0A0P0L808_LEGPN</name>
<evidence type="ECO:0000313" key="1">
    <source>
        <dbReference type="EMBL" id="ALK48442.1"/>
    </source>
</evidence>
<dbReference type="CDD" id="cd02513">
    <property type="entry name" value="CMP-NeuAc_Synthase"/>
    <property type="match status" value="1"/>
</dbReference>
<sequence>MQELRILAIIPARAGSKRLPGKNIKLLAGKPLIAHTIDAALQSNCCEQVVVSTDSQEIADIAIQHGASVPWLRPASLSDDSSNIEDAVIDLLNNYKKINVHFDSVLLLQPTSPFRKPETIREAVLMHKDIGYSVVSINKVYFKPSWYRTVDAQGNLCSPSIFKTIDISESEPIYKLNGAIYIATTKQLITNKSFYSDPTKALLMDSPIESIDIDTPIDWALTEKLMELNQEALV</sequence>
<dbReference type="InterPro" id="IPR029044">
    <property type="entry name" value="Nucleotide-diphossugar_trans"/>
</dbReference>
<dbReference type="SUPFAM" id="SSF53448">
    <property type="entry name" value="Nucleotide-diphospho-sugar transferases"/>
    <property type="match status" value="1"/>
</dbReference>
<protein>
    <submittedName>
        <fullName evidence="1">NeuA</fullName>
    </submittedName>
</protein>
<dbReference type="AlphaFoldDB" id="A0A0P0L808"/>
<dbReference type="PANTHER" id="PTHR21485">
    <property type="entry name" value="HAD SUPERFAMILY MEMBERS CMAS AND KDSC"/>
    <property type="match status" value="1"/>
</dbReference>
<accession>A0A0P0L808</accession>
<dbReference type="PANTHER" id="PTHR21485:SF6">
    <property type="entry name" value="N-ACYLNEURAMINATE CYTIDYLYLTRANSFERASE-RELATED"/>
    <property type="match status" value="1"/>
</dbReference>
<reference evidence="1" key="1">
    <citation type="journal article" date="2015" name="Antonie Van Leeuwenhoek">
        <title>Structural comparison of O-antigen gene clusters of Legionella pneumophila and its application of a serogroup-specific multiplex PCR assay.</title>
        <authorList>
            <person name="Cao B."/>
            <person name="Tian Z."/>
            <person name="Wang S."/>
            <person name="Zhu Z."/>
            <person name="Sun Y."/>
            <person name="Feng L."/>
            <person name="Wang L."/>
        </authorList>
    </citation>
    <scope>NUCLEOTIDE SEQUENCE</scope>
    <source>
        <strain evidence="1">ATCC 43283</strain>
    </source>
</reference>
<dbReference type="EMBL" id="KR350685">
    <property type="protein sequence ID" value="ALK48442.1"/>
    <property type="molecule type" value="Genomic_DNA"/>
</dbReference>
<dbReference type="Pfam" id="PF02348">
    <property type="entry name" value="CTP_transf_3"/>
    <property type="match status" value="1"/>
</dbReference>
<dbReference type="InterPro" id="IPR050793">
    <property type="entry name" value="CMP-NeuNAc_synthase"/>
</dbReference>
<gene>
    <name evidence="1" type="primary">neuA</name>
</gene>
<proteinExistence type="predicted"/>
<dbReference type="GO" id="GO:0008781">
    <property type="term" value="F:N-acylneuraminate cytidylyltransferase activity"/>
    <property type="evidence" value="ECO:0007669"/>
    <property type="project" value="TreeGrafter"/>
</dbReference>